<keyword evidence="7" id="KW-0460">Magnesium</keyword>
<dbReference type="PANTHER" id="PTHR43532">
    <property type="entry name" value="GLUCOSE-1-PHOSPHATE THYMIDYLYLTRANSFERASE"/>
    <property type="match status" value="1"/>
</dbReference>
<comment type="catalytic activity">
    <reaction evidence="8">
        <text>dTTP + alpha-D-glucose 1-phosphate + H(+) = dTDP-alpha-D-glucose + diphosphate</text>
        <dbReference type="Rhea" id="RHEA:15225"/>
        <dbReference type="ChEBI" id="CHEBI:15378"/>
        <dbReference type="ChEBI" id="CHEBI:33019"/>
        <dbReference type="ChEBI" id="CHEBI:37568"/>
        <dbReference type="ChEBI" id="CHEBI:57477"/>
        <dbReference type="ChEBI" id="CHEBI:58601"/>
        <dbReference type="EC" id="2.7.7.24"/>
    </reaction>
</comment>
<dbReference type="SUPFAM" id="SSF53448">
    <property type="entry name" value="Nucleotide-diphospho-sugar transferases"/>
    <property type="match status" value="1"/>
</dbReference>
<comment type="cofactor">
    <cofactor evidence="1">
        <name>Mg(2+)</name>
        <dbReference type="ChEBI" id="CHEBI:18420"/>
    </cofactor>
</comment>
<gene>
    <name evidence="10" type="ORF">HS1_001095</name>
</gene>
<dbReference type="GO" id="GO:0046872">
    <property type="term" value="F:metal ion binding"/>
    <property type="evidence" value="ECO:0007669"/>
    <property type="project" value="UniProtKB-KW"/>
</dbReference>
<accession>A0A7U4THJ2</accession>
<evidence type="ECO:0000256" key="1">
    <source>
        <dbReference type="ARBA" id="ARBA00001946"/>
    </source>
</evidence>
<dbReference type="KEGG" id="daw:HS1_001095"/>
<dbReference type="OrthoDB" id="9788272at2"/>
<dbReference type="InterPro" id="IPR005835">
    <property type="entry name" value="NTP_transferase_dom"/>
</dbReference>
<evidence type="ECO:0000313" key="10">
    <source>
        <dbReference type="EMBL" id="AMM40899.1"/>
    </source>
</evidence>
<keyword evidence="6" id="KW-0479">Metal-binding</keyword>
<dbReference type="EMBL" id="CP013015">
    <property type="protein sequence ID" value="AMM40899.1"/>
    <property type="molecule type" value="Genomic_DNA"/>
</dbReference>
<dbReference type="GO" id="GO:0008879">
    <property type="term" value="F:glucose-1-phosphate thymidylyltransferase activity"/>
    <property type="evidence" value="ECO:0007669"/>
    <property type="project" value="UniProtKB-EC"/>
</dbReference>
<dbReference type="PANTHER" id="PTHR43532:SF1">
    <property type="entry name" value="GLUCOSE-1-PHOSPHATE THYMIDYLYLTRANSFERASE 1"/>
    <property type="match status" value="1"/>
</dbReference>
<evidence type="ECO:0000256" key="5">
    <source>
        <dbReference type="ARBA" id="ARBA00022695"/>
    </source>
</evidence>
<feature type="domain" description="Nucleotidyl transferase" evidence="9">
    <location>
        <begin position="2"/>
        <end position="214"/>
    </location>
</feature>
<name>A0A7U4THJ2_DESA2</name>
<evidence type="ECO:0000256" key="3">
    <source>
        <dbReference type="ARBA" id="ARBA00012461"/>
    </source>
</evidence>
<evidence type="ECO:0000259" key="9">
    <source>
        <dbReference type="Pfam" id="PF00483"/>
    </source>
</evidence>
<dbReference type="EC" id="2.7.7.24" evidence="3"/>
<evidence type="ECO:0000256" key="6">
    <source>
        <dbReference type="ARBA" id="ARBA00022723"/>
    </source>
</evidence>
<sequence length="236" mass="26807">MKGLILAAGLGKRLRPITESIPKALISVGGKPLITYPLLKLKKAGIKTIGIVIRPEDYSKFKSRLRFSGLKIEYIFQKLPQGTAKALECAKDFISDNKFLLCWCDFLSPFDYKKLIEEHLNFKPTATILINKEKDPSGSAQVLFKCPYITKIVEKPSKQFSLWGSTGLLALEPEVFSIIPKIKPSAQGEYHVADVLQYLIDQGKKVRFVKLDTWRINVNTFEDLKWAEFKITIEKL</sequence>
<dbReference type="Proteomes" id="UP000070560">
    <property type="component" value="Chromosome"/>
</dbReference>
<keyword evidence="5" id="KW-0548">Nucleotidyltransferase</keyword>
<protein>
    <recommendedName>
        <fullName evidence="3">glucose-1-phosphate thymidylyltransferase</fullName>
        <ecNumber evidence="3">2.7.7.24</ecNumber>
    </recommendedName>
</protein>
<keyword evidence="11" id="KW-1185">Reference proteome</keyword>
<comment type="similarity">
    <text evidence="2">Belongs to the glucose-1-phosphate thymidylyltransferase family.</text>
</comment>
<evidence type="ECO:0000313" key="11">
    <source>
        <dbReference type="Proteomes" id="UP000070560"/>
    </source>
</evidence>
<dbReference type="InterPro" id="IPR029044">
    <property type="entry name" value="Nucleotide-diphossugar_trans"/>
</dbReference>
<dbReference type="InterPro" id="IPR005907">
    <property type="entry name" value="G1P_thy_trans_s"/>
</dbReference>
<evidence type="ECO:0000256" key="8">
    <source>
        <dbReference type="ARBA" id="ARBA00049336"/>
    </source>
</evidence>
<dbReference type="RefSeq" id="WP_066062077.1">
    <property type="nucleotide sequence ID" value="NZ_CP013015.1"/>
</dbReference>
<reference evidence="10 11" key="1">
    <citation type="submission" date="2015-10" db="EMBL/GenBank/DDBJ databases">
        <title>Candidatus Desulfofervidus auxilii, a hydrogenotrophic sulfate-reducing bacterium involved in the thermophilic anaerobic oxidation of methane.</title>
        <authorList>
            <person name="Krukenberg V."/>
            <person name="Richter M."/>
            <person name="Wegener G."/>
        </authorList>
    </citation>
    <scope>NUCLEOTIDE SEQUENCE [LARGE SCALE GENOMIC DNA]</scope>
    <source>
        <strain evidence="10 11">HS1</strain>
    </source>
</reference>
<dbReference type="AlphaFoldDB" id="A0A7U4THJ2"/>
<organism evidence="10 11">
    <name type="scientific">Desulfofervidus auxilii</name>
    <dbReference type="NCBI Taxonomy" id="1621989"/>
    <lineage>
        <taxon>Bacteria</taxon>
        <taxon>Pseudomonadati</taxon>
        <taxon>Thermodesulfobacteriota</taxon>
        <taxon>Candidatus Desulfofervidia</taxon>
        <taxon>Candidatus Desulfofervidales</taxon>
        <taxon>Candidatus Desulfofervidaceae</taxon>
        <taxon>Candidatus Desulfofervidus</taxon>
    </lineage>
</organism>
<proteinExistence type="inferred from homology"/>
<dbReference type="Pfam" id="PF00483">
    <property type="entry name" value="NTP_transferase"/>
    <property type="match status" value="1"/>
</dbReference>
<dbReference type="Gene3D" id="3.90.550.10">
    <property type="entry name" value="Spore Coat Polysaccharide Biosynthesis Protein SpsA, Chain A"/>
    <property type="match status" value="1"/>
</dbReference>
<evidence type="ECO:0000256" key="2">
    <source>
        <dbReference type="ARBA" id="ARBA00010480"/>
    </source>
</evidence>
<keyword evidence="4 10" id="KW-0808">Transferase</keyword>
<evidence type="ECO:0000256" key="7">
    <source>
        <dbReference type="ARBA" id="ARBA00022842"/>
    </source>
</evidence>
<evidence type="ECO:0000256" key="4">
    <source>
        <dbReference type="ARBA" id="ARBA00022679"/>
    </source>
</evidence>